<dbReference type="PROSITE" id="PS50893">
    <property type="entry name" value="ABC_TRANSPORTER_2"/>
    <property type="match status" value="1"/>
</dbReference>
<dbReference type="InterPro" id="IPR013563">
    <property type="entry name" value="Oligopep_ABC_C"/>
</dbReference>
<dbReference type="PROSITE" id="PS00211">
    <property type="entry name" value="ABC_TRANSPORTER_1"/>
    <property type="match status" value="1"/>
</dbReference>
<feature type="domain" description="ABC transporter" evidence="12">
    <location>
        <begin position="9"/>
        <end position="254"/>
    </location>
</feature>
<dbReference type="Gene3D" id="3.40.50.300">
    <property type="entry name" value="P-loop containing nucleotide triphosphate hydrolases"/>
    <property type="match status" value="1"/>
</dbReference>
<dbReference type="Proteomes" id="UP000231987">
    <property type="component" value="Unassembled WGS sequence"/>
</dbReference>
<keyword evidence="3" id="KW-0813">Transport</keyword>
<dbReference type="SUPFAM" id="SSF52540">
    <property type="entry name" value="P-loop containing nucleoside triphosphate hydrolases"/>
    <property type="match status" value="1"/>
</dbReference>
<dbReference type="PANTHER" id="PTHR43297:SF14">
    <property type="entry name" value="ATPASE AAA-TYPE CORE DOMAIN-CONTAINING PROTEIN"/>
    <property type="match status" value="1"/>
</dbReference>
<comment type="similarity">
    <text evidence="2">Belongs to the ABC transporter superfamily.</text>
</comment>
<dbReference type="GO" id="GO:0006865">
    <property type="term" value="P:amino acid transport"/>
    <property type="evidence" value="ECO:0007669"/>
    <property type="project" value="UniProtKB-KW"/>
</dbReference>
<dbReference type="GO" id="GO:0055085">
    <property type="term" value="P:transmembrane transport"/>
    <property type="evidence" value="ECO:0007669"/>
    <property type="project" value="UniProtKB-ARBA"/>
</dbReference>
<keyword evidence="6" id="KW-0547">Nucleotide-binding</keyword>
<keyword evidence="5" id="KW-0997">Cell inner membrane</keyword>
<dbReference type="InterPro" id="IPR050388">
    <property type="entry name" value="ABC_Ni/Peptide_Import"/>
</dbReference>
<dbReference type="Pfam" id="PF08352">
    <property type="entry name" value="oligo_HPY"/>
    <property type="match status" value="1"/>
</dbReference>
<dbReference type="Pfam" id="PF00005">
    <property type="entry name" value="ABC_tran"/>
    <property type="match status" value="1"/>
</dbReference>
<evidence type="ECO:0000256" key="7">
    <source>
        <dbReference type="ARBA" id="ARBA00022840"/>
    </source>
</evidence>
<keyword evidence="10" id="KW-0472">Membrane</keyword>
<dbReference type="InterPro" id="IPR017871">
    <property type="entry name" value="ABC_transporter-like_CS"/>
</dbReference>
<evidence type="ECO:0000256" key="6">
    <source>
        <dbReference type="ARBA" id="ARBA00022741"/>
    </source>
</evidence>
<dbReference type="InterPro" id="IPR003593">
    <property type="entry name" value="AAA+_ATPase"/>
</dbReference>
<dbReference type="CDD" id="cd03257">
    <property type="entry name" value="ABC_NikE_OppD_transporters"/>
    <property type="match status" value="1"/>
</dbReference>
<dbReference type="PANTHER" id="PTHR43297">
    <property type="entry name" value="OLIGOPEPTIDE TRANSPORT ATP-BINDING PROTEIN APPD"/>
    <property type="match status" value="1"/>
</dbReference>
<dbReference type="GO" id="GO:0005886">
    <property type="term" value="C:plasma membrane"/>
    <property type="evidence" value="ECO:0007669"/>
    <property type="project" value="UniProtKB-SubCell"/>
</dbReference>
<evidence type="ECO:0000259" key="12">
    <source>
        <dbReference type="PROSITE" id="PS50893"/>
    </source>
</evidence>
<evidence type="ECO:0000256" key="9">
    <source>
        <dbReference type="ARBA" id="ARBA00022970"/>
    </source>
</evidence>
<comment type="function">
    <text evidence="11">Probably part of a binding-protein-dependent transport system y4tOPQRS for a peptide. Probably responsible for energy coupling to the transport system.</text>
</comment>
<sequence>MGAAKPDLVALRDLKVAFDGVQVLHGIDLNVAKGEAVGLVGESGCGKSVTWLAALGLLPGKAAVTGSVRIDGRELCGAHRAALEEVRGGRIAVIFQDPSSSLNPVLRIGRQIAEALYIHRGLRGDAPRLEALRLMDMVGIPDAARRFDLYPHEFSGGQCQRLMIAMALAGQPDLLIADEPTTALDATIQAQILDLLNTLRAETGMALVFISHDLGAVSQVCDRVCVMYAGRIVEEGSVAQLFSEPRHPYTRGLFDAIPRIDGPRDRLIPIRGTVPNPKHLPAGCSFSPRCPRAVDACGRDYPHLEPQGDGRRLACMRPVPTVTRGDAERRIPEGLMS</sequence>
<evidence type="ECO:0000256" key="11">
    <source>
        <dbReference type="ARBA" id="ARBA00053953"/>
    </source>
</evidence>
<keyword evidence="4" id="KW-1003">Cell membrane</keyword>
<dbReference type="InterPro" id="IPR003439">
    <property type="entry name" value="ABC_transporter-like_ATP-bd"/>
</dbReference>
<evidence type="ECO:0000256" key="1">
    <source>
        <dbReference type="ARBA" id="ARBA00004417"/>
    </source>
</evidence>
<keyword evidence="8" id="KW-1278">Translocase</keyword>
<dbReference type="FunFam" id="3.40.50.300:FF:000016">
    <property type="entry name" value="Oligopeptide ABC transporter ATP-binding component"/>
    <property type="match status" value="1"/>
</dbReference>
<dbReference type="SMART" id="SM00382">
    <property type="entry name" value="AAA"/>
    <property type="match status" value="1"/>
</dbReference>
<evidence type="ECO:0000256" key="10">
    <source>
        <dbReference type="ARBA" id="ARBA00023136"/>
    </source>
</evidence>
<evidence type="ECO:0000256" key="4">
    <source>
        <dbReference type="ARBA" id="ARBA00022475"/>
    </source>
</evidence>
<dbReference type="NCBIfam" id="TIGR01727">
    <property type="entry name" value="oligo_HPY"/>
    <property type="match status" value="1"/>
</dbReference>
<proteinExistence type="inferred from homology"/>
<organism evidence="13 14">
    <name type="scientific">Rhizobium meliloti</name>
    <name type="common">Ensifer meliloti</name>
    <name type="synonym">Sinorhizobium meliloti</name>
    <dbReference type="NCBI Taxonomy" id="382"/>
    <lineage>
        <taxon>Bacteria</taxon>
        <taxon>Pseudomonadati</taxon>
        <taxon>Pseudomonadota</taxon>
        <taxon>Alphaproteobacteria</taxon>
        <taxon>Hyphomicrobiales</taxon>
        <taxon>Rhizobiaceae</taxon>
        <taxon>Sinorhizobium/Ensifer group</taxon>
        <taxon>Sinorhizobium</taxon>
    </lineage>
</organism>
<evidence type="ECO:0000313" key="14">
    <source>
        <dbReference type="Proteomes" id="UP000231987"/>
    </source>
</evidence>
<keyword evidence="7 13" id="KW-0067">ATP-binding</keyword>
<dbReference type="AlphaFoldDB" id="A0A2J0YZJ4"/>
<gene>
    <name evidence="13" type="primary">oppD</name>
    <name evidence="13" type="ORF">CEJ86_18185</name>
</gene>
<comment type="subcellular location">
    <subcellularLocation>
        <location evidence="1">Cell inner membrane</location>
        <topology evidence="1">Peripheral membrane protein</topology>
    </subcellularLocation>
</comment>
<evidence type="ECO:0000256" key="3">
    <source>
        <dbReference type="ARBA" id="ARBA00022448"/>
    </source>
</evidence>
<dbReference type="EMBL" id="NJGD01000008">
    <property type="protein sequence ID" value="PJR13703.1"/>
    <property type="molecule type" value="Genomic_DNA"/>
</dbReference>
<dbReference type="GO" id="GO:0005524">
    <property type="term" value="F:ATP binding"/>
    <property type="evidence" value="ECO:0007669"/>
    <property type="project" value="UniProtKB-KW"/>
</dbReference>
<reference evidence="13 14" key="1">
    <citation type="submission" date="2017-06" db="EMBL/GenBank/DDBJ databases">
        <title>Ensifer strains isolated from leguminous trees and herbs display diverse denitrification phenotypes with some acting as strong N2O sinks.</title>
        <authorList>
            <person name="Woliy K."/>
            <person name="Mania D."/>
            <person name="Bakken L.R."/>
            <person name="Frostegard A."/>
        </authorList>
    </citation>
    <scope>NUCLEOTIDE SEQUENCE [LARGE SCALE GENOMIC DNA]</scope>
    <source>
        <strain evidence="13 14">AC50a</strain>
    </source>
</reference>
<dbReference type="InterPro" id="IPR027417">
    <property type="entry name" value="P-loop_NTPase"/>
</dbReference>
<dbReference type="RefSeq" id="WP_100672816.1">
    <property type="nucleotide sequence ID" value="NZ_NJGD01000008.1"/>
</dbReference>
<name>A0A2J0YZJ4_RHIML</name>
<keyword evidence="9" id="KW-0029">Amino-acid transport</keyword>
<dbReference type="GO" id="GO:0015833">
    <property type="term" value="P:peptide transport"/>
    <property type="evidence" value="ECO:0007669"/>
    <property type="project" value="InterPro"/>
</dbReference>
<evidence type="ECO:0000256" key="8">
    <source>
        <dbReference type="ARBA" id="ARBA00022967"/>
    </source>
</evidence>
<protein>
    <submittedName>
        <fullName evidence="13">ABC transporter ATP-binding protein</fullName>
    </submittedName>
</protein>
<comment type="caution">
    <text evidence="13">The sequence shown here is derived from an EMBL/GenBank/DDBJ whole genome shotgun (WGS) entry which is preliminary data.</text>
</comment>
<evidence type="ECO:0000256" key="5">
    <source>
        <dbReference type="ARBA" id="ARBA00022519"/>
    </source>
</evidence>
<dbReference type="GO" id="GO:0016887">
    <property type="term" value="F:ATP hydrolysis activity"/>
    <property type="evidence" value="ECO:0007669"/>
    <property type="project" value="InterPro"/>
</dbReference>
<accession>A0A2J0YZJ4</accession>
<evidence type="ECO:0000313" key="13">
    <source>
        <dbReference type="EMBL" id="PJR13703.1"/>
    </source>
</evidence>
<evidence type="ECO:0000256" key="2">
    <source>
        <dbReference type="ARBA" id="ARBA00005417"/>
    </source>
</evidence>